<dbReference type="KEGG" id="gax:Pan161_17380"/>
<dbReference type="AlphaFoldDB" id="A0A517VAR2"/>
<dbReference type="Proteomes" id="UP000316855">
    <property type="component" value="Chromosome"/>
</dbReference>
<dbReference type="OrthoDB" id="9810303at2"/>
<proteinExistence type="predicted"/>
<name>A0A517VAR2_9PLAN</name>
<evidence type="ECO:0000313" key="2">
    <source>
        <dbReference type="Proteomes" id="UP000316855"/>
    </source>
</evidence>
<keyword evidence="2" id="KW-1185">Reference proteome</keyword>
<dbReference type="Gene3D" id="3.90.550.10">
    <property type="entry name" value="Spore Coat Polysaccharide Biosynthesis Protein SpsA, Chain A"/>
    <property type="match status" value="1"/>
</dbReference>
<evidence type="ECO:0008006" key="3">
    <source>
        <dbReference type="Google" id="ProtNLM"/>
    </source>
</evidence>
<dbReference type="SUPFAM" id="SSF53448">
    <property type="entry name" value="Nucleotide-diphospho-sugar transferases"/>
    <property type="match status" value="1"/>
</dbReference>
<accession>A0A517VAR2</accession>
<protein>
    <recommendedName>
        <fullName evidence="3">2-phospho-L-lactate guanylyltransferase</fullName>
    </recommendedName>
</protein>
<evidence type="ECO:0000313" key="1">
    <source>
        <dbReference type="EMBL" id="QDT90093.1"/>
    </source>
</evidence>
<dbReference type="Pfam" id="PF09837">
    <property type="entry name" value="DUF2064"/>
    <property type="match status" value="1"/>
</dbReference>
<sequence length="231" mass="25345">MLSKQGAIAVFVKTPGYSPLKTRLAQSVGTVRAEQFHILSAKAVAAVVQTTAKQKSVTPFWAVAEPEAVNDPLWSQFETIDQGAGGLGARLAYVQQQLLASYNFVIFLGADTPHLPVRLLNAAVEILCTNSDSPQFVIGPACDGGFYLFGSQITIDPKIWLDVPYSVEDTAKVLREQIQDLGEIHLLPELSDVDTVQELPLVARQLTAGEDWLAEQLQVLKWIQEWEARSD</sequence>
<gene>
    <name evidence="1" type="ORF">Pan161_17380</name>
</gene>
<dbReference type="NCBIfam" id="TIGR04282">
    <property type="entry name" value="glyco_like_cofC"/>
    <property type="match status" value="1"/>
</dbReference>
<dbReference type="PANTHER" id="PTHR36529">
    <property type="entry name" value="SLL1095 PROTEIN"/>
    <property type="match status" value="1"/>
</dbReference>
<organism evidence="1 2">
    <name type="scientific">Gimesia algae</name>
    <dbReference type="NCBI Taxonomy" id="2527971"/>
    <lineage>
        <taxon>Bacteria</taxon>
        <taxon>Pseudomonadati</taxon>
        <taxon>Planctomycetota</taxon>
        <taxon>Planctomycetia</taxon>
        <taxon>Planctomycetales</taxon>
        <taxon>Planctomycetaceae</taxon>
        <taxon>Gimesia</taxon>
    </lineage>
</organism>
<dbReference type="EMBL" id="CP036343">
    <property type="protein sequence ID" value="QDT90093.1"/>
    <property type="molecule type" value="Genomic_DNA"/>
</dbReference>
<dbReference type="InterPro" id="IPR018641">
    <property type="entry name" value="Trfase_1_rSAM/seldom-assoc"/>
</dbReference>
<reference evidence="1 2" key="1">
    <citation type="submission" date="2019-02" db="EMBL/GenBank/DDBJ databases">
        <title>Deep-cultivation of Planctomycetes and their phenomic and genomic characterization uncovers novel biology.</title>
        <authorList>
            <person name="Wiegand S."/>
            <person name="Jogler M."/>
            <person name="Boedeker C."/>
            <person name="Pinto D."/>
            <person name="Vollmers J."/>
            <person name="Rivas-Marin E."/>
            <person name="Kohn T."/>
            <person name="Peeters S.H."/>
            <person name="Heuer A."/>
            <person name="Rast P."/>
            <person name="Oberbeckmann S."/>
            <person name="Bunk B."/>
            <person name="Jeske O."/>
            <person name="Meyerdierks A."/>
            <person name="Storesund J.E."/>
            <person name="Kallscheuer N."/>
            <person name="Luecker S."/>
            <person name="Lage O.M."/>
            <person name="Pohl T."/>
            <person name="Merkel B.J."/>
            <person name="Hornburger P."/>
            <person name="Mueller R.-W."/>
            <person name="Bruemmer F."/>
            <person name="Labrenz M."/>
            <person name="Spormann A.M."/>
            <person name="Op den Camp H."/>
            <person name="Overmann J."/>
            <person name="Amann R."/>
            <person name="Jetten M.S.M."/>
            <person name="Mascher T."/>
            <person name="Medema M.H."/>
            <person name="Devos D.P."/>
            <person name="Kaster A.-K."/>
            <person name="Ovreas L."/>
            <person name="Rohde M."/>
            <person name="Galperin M.Y."/>
            <person name="Jogler C."/>
        </authorList>
    </citation>
    <scope>NUCLEOTIDE SEQUENCE [LARGE SCALE GENOMIC DNA]</scope>
    <source>
        <strain evidence="1 2">Pan161</strain>
    </source>
</reference>
<dbReference type="PANTHER" id="PTHR36529:SF1">
    <property type="entry name" value="GLYCOSYLTRANSFERASE"/>
    <property type="match status" value="1"/>
</dbReference>
<dbReference type="RefSeq" id="WP_145225809.1">
    <property type="nucleotide sequence ID" value="NZ_CP036343.1"/>
</dbReference>
<dbReference type="InterPro" id="IPR029044">
    <property type="entry name" value="Nucleotide-diphossugar_trans"/>
</dbReference>